<evidence type="ECO:0000259" key="1">
    <source>
        <dbReference type="PROSITE" id="PS51708"/>
    </source>
</evidence>
<dbReference type="Pfam" id="PF05235">
    <property type="entry name" value="CHAD"/>
    <property type="match status" value="1"/>
</dbReference>
<reference evidence="2 3" key="1">
    <citation type="submission" date="2016-11" db="EMBL/GenBank/DDBJ databases">
        <authorList>
            <person name="Jaros S."/>
            <person name="Januszkiewicz K."/>
            <person name="Wedrychowicz H."/>
        </authorList>
    </citation>
    <scope>NUCLEOTIDE SEQUENCE [LARGE SCALE GENOMIC DNA]</scope>
    <source>
        <strain evidence="2 3">DSM 18231</strain>
    </source>
</reference>
<evidence type="ECO:0000313" key="2">
    <source>
        <dbReference type="EMBL" id="SHH39460.1"/>
    </source>
</evidence>
<dbReference type="AlphaFoldDB" id="A0A1M5SLZ5"/>
<name>A0A1M5SLZ5_9GAMM</name>
<dbReference type="InterPro" id="IPR038186">
    <property type="entry name" value="CHAD_dom_sf"/>
</dbReference>
<dbReference type="PANTHER" id="PTHR39339">
    <property type="entry name" value="SLR1444 PROTEIN"/>
    <property type="match status" value="1"/>
</dbReference>
<dbReference type="GeneID" id="98639154"/>
<accession>A0A1M5SLZ5</accession>
<organism evidence="2 3">
    <name type="scientific">Stutzerimonas xanthomarina DSM 18231</name>
    <dbReference type="NCBI Taxonomy" id="1403346"/>
    <lineage>
        <taxon>Bacteria</taxon>
        <taxon>Pseudomonadati</taxon>
        <taxon>Pseudomonadota</taxon>
        <taxon>Gammaproteobacteria</taxon>
        <taxon>Pseudomonadales</taxon>
        <taxon>Pseudomonadaceae</taxon>
        <taxon>Stutzerimonas</taxon>
    </lineage>
</organism>
<sequence>MGYKLRPRDPAAEVRKVARQGIDKAINALSVAPEERAEGVHQARKRFKELRALLRLVRKPLGDEFQRENHRLRDLGRALAESRDATAMLESWDALAKRFPALFAEVDFRQARRRLQARAKQAENGDTTDLDTRIGEVIAELNHARSCVESWPLQAKGFDLLADGIKRTYADGCAELAKARHDLSDEQLHQWRKRVKDHWYQTRLLAPSWPKLMQLRSNSLKGLADLLGDDHDLAVLTELMQAQPALFGDTALRERLGIAVAERRSELQSAALKQGTDIYSEAPKALVVRWRRYWASASDS</sequence>
<dbReference type="Gene3D" id="1.40.20.10">
    <property type="entry name" value="CHAD domain"/>
    <property type="match status" value="1"/>
</dbReference>
<dbReference type="EMBL" id="FQXA01000006">
    <property type="protein sequence ID" value="SHH39460.1"/>
    <property type="molecule type" value="Genomic_DNA"/>
</dbReference>
<dbReference type="InterPro" id="IPR007899">
    <property type="entry name" value="CHAD_dom"/>
</dbReference>
<dbReference type="RefSeq" id="WP_073302494.1">
    <property type="nucleotide sequence ID" value="NZ_FQXA01000006.1"/>
</dbReference>
<evidence type="ECO:0000313" key="3">
    <source>
        <dbReference type="Proteomes" id="UP000184000"/>
    </source>
</evidence>
<gene>
    <name evidence="2" type="ORF">SAMN02744645_3557</name>
</gene>
<dbReference type="Proteomes" id="UP000184000">
    <property type="component" value="Unassembled WGS sequence"/>
</dbReference>
<proteinExistence type="predicted"/>
<dbReference type="SMART" id="SM00880">
    <property type="entry name" value="CHAD"/>
    <property type="match status" value="1"/>
</dbReference>
<feature type="domain" description="CHAD" evidence="1">
    <location>
        <begin position="7"/>
        <end position="284"/>
    </location>
</feature>
<protein>
    <submittedName>
        <fullName evidence="2">CHAD domain-containing protein</fullName>
    </submittedName>
</protein>
<dbReference type="PANTHER" id="PTHR39339:SF1">
    <property type="entry name" value="CHAD DOMAIN-CONTAINING PROTEIN"/>
    <property type="match status" value="1"/>
</dbReference>
<dbReference type="PROSITE" id="PS51708">
    <property type="entry name" value="CHAD"/>
    <property type="match status" value="1"/>
</dbReference>